<dbReference type="NCBIfam" id="TIGR02937">
    <property type="entry name" value="sigma70-ECF"/>
    <property type="match status" value="1"/>
</dbReference>
<reference evidence="7 8" key="1">
    <citation type="submission" date="2020-09" db="EMBL/GenBank/DDBJ databases">
        <title>Pedobacter sp. SW-16 isolated from soil near Yeocheon.</title>
        <authorList>
            <person name="Im H.S."/>
            <person name="Joung Y."/>
            <person name="Lee S.-S."/>
        </authorList>
    </citation>
    <scope>NUCLEOTIDE SEQUENCE [LARGE SCALE GENOMIC DNA]</scope>
    <source>
        <strain evidence="7 8">SW-16</strain>
    </source>
</reference>
<evidence type="ECO:0000256" key="2">
    <source>
        <dbReference type="ARBA" id="ARBA00023015"/>
    </source>
</evidence>
<dbReference type="InterPro" id="IPR013324">
    <property type="entry name" value="RNA_pol_sigma_r3/r4-like"/>
</dbReference>
<dbReference type="PANTHER" id="PTHR43133:SF46">
    <property type="entry name" value="RNA POLYMERASE SIGMA-70 FACTOR ECF SUBFAMILY"/>
    <property type="match status" value="1"/>
</dbReference>
<dbReference type="RefSeq" id="WP_167292933.1">
    <property type="nucleotide sequence ID" value="NZ_CP061171.1"/>
</dbReference>
<dbReference type="PANTHER" id="PTHR43133">
    <property type="entry name" value="RNA POLYMERASE ECF-TYPE SIGMA FACTO"/>
    <property type="match status" value="1"/>
</dbReference>
<feature type="domain" description="RNA polymerase sigma factor 70 region 4 type 2" evidence="6">
    <location>
        <begin position="124"/>
        <end position="174"/>
    </location>
</feature>
<dbReference type="SUPFAM" id="SSF88946">
    <property type="entry name" value="Sigma2 domain of RNA polymerase sigma factors"/>
    <property type="match status" value="1"/>
</dbReference>
<keyword evidence="8" id="KW-1185">Reference proteome</keyword>
<dbReference type="CDD" id="cd06171">
    <property type="entry name" value="Sigma70_r4"/>
    <property type="match status" value="1"/>
</dbReference>
<dbReference type="InterPro" id="IPR039425">
    <property type="entry name" value="RNA_pol_sigma-70-like"/>
</dbReference>
<dbReference type="InterPro" id="IPR013249">
    <property type="entry name" value="RNA_pol_sigma70_r4_t2"/>
</dbReference>
<name>A0ABX6THZ2_9SPHI</name>
<feature type="domain" description="RNA polymerase sigma-70 region 2" evidence="5">
    <location>
        <begin position="27"/>
        <end position="91"/>
    </location>
</feature>
<dbReference type="Gene3D" id="1.10.10.10">
    <property type="entry name" value="Winged helix-like DNA-binding domain superfamily/Winged helix DNA-binding domain"/>
    <property type="match status" value="1"/>
</dbReference>
<evidence type="ECO:0000259" key="5">
    <source>
        <dbReference type="Pfam" id="PF04542"/>
    </source>
</evidence>
<dbReference type="SUPFAM" id="SSF88659">
    <property type="entry name" value="Sigma3 and sigma4 domains of RNA polymerase sigma factors"/>
    <property type="match status" value="1"/>
</dbReference>
<evidence type="ECO:0000256" key="4">
    <source>
        <dbReference type="ARBA" id="ARBA00023163"/>
    </source>
</evidence>
<accession>A0ABX6THZ2</accession>
<dbReference type="EMBL" id="CP061171">
    <property type="protein sequence ID" value="QNR85147.1"/>
    <property type="molecule type" value="Genomic_DNA"/>
</dbReference>
<dbReference type="Proteomes" id="UP000516439">
    <property type="component" value="Chromosome"/>
</dbReference>
<dbReference type="Pfam" id="PF08281">
    <property type="entry name" value="Sigma70_r4_2"/>
    <property type="match status" value="1"/>
</dbReference>
<proteinExistence type="inferred from homology"/>
<dbReference type="InterPro" id="IPR036388">
    <property type="entry name" value="WH-like_DNA-bd_sf"/>
</dbReference>
<dbReference type="Pfam" id="PF04542">
    <property type="entry name" value="Sigma70_r2"/>
    <property type="match status" value="1"/>
</dbReference>
<gene>
    <name evidence="7" type="ORF">H9N25_01160</name>
</gene>
<dbReference type="InterPro" id="IPR013325">
    <property type="entry name" value="RNA_pol_sigma_r2"/>
</dbReference>
<evidence type="ECO:0000313" key="7">
    <source>
        <dbReference type="EMBL" id="QNR85147.1"/>
    </source>
</evidence>
<keyword evidence="4" id="KW-0804">Transcription</keyword>
<dbReference type="InterPro" id="IPR007627">
    <property type="entry name" value="RNA_pol_sigma70_r2"/>
</dbReference>
<organism evidence="7 8">
    <name type="scientific">Pedobacter riviphilus</name>
    <dbReference type="NCBI Taxonomy" id="2766984"/>
    <lineage>
        <taxon>Bacteria</taxon>
        <taxon>Pseudomonadati</taxon>
        <taxon>Bacteroidota</taxon>
        <taxon>Sphingobacteriia</taxon>
        <taxon>Sphingobacteriales</taxon>
        <taxon>Sphingobacteriaceae</taxon>
        <taxon>Pedobacter</taxon>
    </lineage>
</organism>
<evidence type="ECO:0000256" key="1">
    <source>
        <dbReference type="ARBA" id="ARBA00010641"/>
    </source>
</evidence>
<evidence type="ECO:0000256" key="3">
    <source>
        <dbReference type="ARBA" id="ARBA00023082"/>
    </source>
</evidence>
<evidence type="ECO:0000313" key="8">
    <source>
        <dbReference type="Proteomes" id="UP000516439"/>
    </source>
</evidence>
<keyword evidence="2" id="KW-0805">Transcription regulation</keyword>
<evidence type="ECO:0000259" key="6">
    <source>
        <dbReference type="Pfam" id="PF08281"/>
    </source>
</evidence>
<comment type="similarity">
    <text evidence="1">Belongs to the sigma-70 factor family. ECF subfamily.</text>
</comment>
<sequence length="201" mass="23413">MPVGSSNNEKALSDALREGDVNAFNLLYLKYDRKIYYNLKKLVHLEDVALELHQDVFLKVWLNRDKINSDFPFESFLVTIAKNIAIDFYRRVLREKKLMDRLINMTTEIYDPVTDFMENKALGEIIEESINKLPPKRQIVFRLIKLENKSYEFVANELGVSVGTIKDHMAKASAFLKAEISKYDSELLVLSFISLIRIFQK</sequence>
<dbReference type="InterPro" id="IPR014284">
    <property type="entry name" value="RNA_pol_sigma-70_dom"/>
</dbReference>
<keyword evidence="3" id="KW-0731">Sigma factor</keyword>
<dbReference type="Gene3D" id="1.10.1740.10">
    <property type="match status" value="1"/>
</dbReference>
<protein>
    <submittedName>
        <fullName evidence="7">Sigma-70 family RNA polymerase sigma factor</fullName>
    </submittedName>
</protein>